<evidence type="ECO:0000313" key="7">
    <source>
        <dbReference type="EMBL" id="HIT74093.1"/>
    </source>
</evidence>
<reference evidence="7" key="2">
    <citation type="journal article" date="2021" name="PeerJ">
        <title>Extensive microbial diversity within the chicken gut microbiome revealed by metagenomics and culture.</title>
        <authorList>
            <person name="Gilroy R."/>
            <person name="Ravi A."/>
            <person name="Getino M."/>
            <person name="Pursley I."/>
            <person name="Horton D.L."/>
            <person name="Alikhan N.F."/>
            <person name="Baker D."/>
            <person name="Gharbi K."/>
            <person name="Hall N."/>
            <person name="Watson M."/>
            <person name="Adriaenssens E.M."/>
            <person name="Foster-Nyarko E."/>
            <person name="Jarju S."/>
            <person name="Secka A."/>
            <person name="Antonio M."/>
            <person name="Oren A."/>
            <person name="Chaudhuri R.R."/>
            <person name="La Ragione R."/>
            <person name="Hildebrand F."/>
            <person name="Pallen M.J."/>
        </authorList>
    </citation>
    <scope>NUCLEOTIDE SEQUENCE</scope>
    <source>
        <strain evidence="7">ChiGjej1B1-24693</strain>
    </source>
</reference>
<feature type="binding site" evidence="4">
    <location>
        <position position="12"/>
    </location>
    <ligand>
        <name>heme b</name>
        <dbReference type="ChEBI" id="CHEBI:60344"/>
    </ligand>
</feature>
<dbReference type="GO" id="GO:0004392">
    <property type="term" value="F:heme oxygenase (decyclizing) activity"/>
    <property type="evidence" value="ECO:0007669"/>
    <property type="project" value="InterPro"/>
</dbReference>
<dbReference type="Gene3D" id="1.20.910.10">
    <property type="entry name" value="Heme oxygenase-like"/>
    <property type="match status" value="1"/>
</dbReference>
<gene>
    <name evidence="7" type="ORF">IAA98_00735</name>
</gene>
<comment type="caution">
    <text evidence="7">The sequence shown here is derived from an EMBL/GenBank/DDBJ whole genome shotgun (WGS) entry which is preliminary data.</text>
</comment>
<protein>
    <submittedName>
        <fullName evidence="7">Biliverdin-producing heme oxygenase</fullName>
    </submittedName>
</protein>
<evidence type="ECO:0000256" key="1">
    <source>
        <dbReference type="ARBA" id="ARBA00022617"/>
    </source>
</evidence>
<sequence>MTVITPLSSAMRDGSRPEHEAAEQANFMAELLDGGLSARAYADLLLRLRRVYAALEEVSRTMADDPIVAAVHDPALDRCAAIDADLAYWAPGEDPEAVVSPATDAYVERIHAAQRWGGLLLAHHYTRYLGDLSGGQVIARMLERTYPGVGGDDRTGVSFYTFAAIPKTKPYKDRYRASLDAVALGGDEVEQVVDEVRVAFELNRALFNELGGRLDSYRR</sequence>
<dbReference type="Pfam" id="PF01126">
    <property type="entry name" value="Heme_oxygenase"/>
    <property type="match status" value="1"/>
</dbReference>
<dbReference type="CDD" id="cd19165">
    <property type="entry name" value="HemeO"/>
    <property type="match status" value="1"/>
</dbReference>
<proteinExistence type="predicted"/>
<keyword evidence="1 4" id="KW-0349">Heme</keyword>
<keyword evidence="3 5" id="KW-0408">Iron</keyword>
<dbReference type="GO" id="GO:0042167">
    <property type="term" value="P:heme catabolic process"/>
    <property type="evidence" value="ECO:0007669"/>
    <property type="project" value="TreeGrafter"/>
</dbReference>
<evidence type="ECO:0000313" key="8">
    <source>
        <dbReference type="Proteomes" id="UP000886842"/>
    </source>
</evidence>
<dbReference type="GO" id="GO:0046872">
    <property type="term" value="F:metal ion binding"/>
    <property type="evidence" value="ECO:0007669"/>
    <property type="project" value="UniProtKB-KW"/>
</dbReference>
<evidence type="ECO:0000256" key="5">
    <source>
        <dbReference type="PIRSR" id="PIRSR000343-2"/>
    </source>
</evidence>
<dbReference type="AlphaFoldDB" id="A0A9D1GUM9"/>
<feature type="binding site" evidence="4">
    <location>
        <position position="125"/>
    </location>
    <ligand>
        <name>heme b</name>
        <dbReference type="ChEBI" id="CHEBI:60344"/>
    </ligand>
</feature>
<dbReference type="EMBL" id="DVLP01000023">
    <property type="protein sequence ID" value="HIT74093.1"/>
    <property type="molecule type" value="Genomic_DNA"/>
</dbReference>
<evidence type="ECO:0000256" key="2">
    <source>
        <dbReference type="ARBA" id="ARBA00022723"/>
    </source>
</evidence>
<dbReference type="PANTHER" id="PTHR10720">
    <property type="entry name" value="HEME OXYGENASE"/>
    <property type="match status" value="1"/>
</dbReference>
<feature type="binding site" description="axial binding residue" evidence="5">
    <location>
        <position position="19"/>
    </location>
    <ligand>
        <name>heme b</name>
        <dbReference type="ChEBI" id="CHEBI:60344"/>
    </ligand>
    <ligandPart>
        <name>Fe</name>
        <dbReference type="ChEBI" id="CHEBI:18248"/>
    </ligandPart>
</feature>
<feature type="binding site" evidence="4">
    <location>
        <position position="176"/>
    </location>
    <ligand>
        <name>heme b</name>
        <dbReference type="ChEBI" id="CHEBI:60344"/>
    </ligand>
</feature>
<feature type="region of interest" description="Disordered" evidence="6">
    <location>
        <begin position="1"/>
        <end position="20"/>
    </location>
</feature>
<dbReference type="PANTHER" id="PTHR10720:SF0">
    <property type="entry name" value="HEME OXYGENASE"/>
    <property type="match status" value="1"/>
</dbReference>
<reference evidence="7" key="1">
    <citation type="submission" date="2020-10" db="EMBL/GenBank/DDBJ databases">
        <authorList>
            <person name="Gilroy R."/>
        </authorList>
    </citation>
    <scope>NUCLEOTIDE SEQUENCE</scope>
    <source>
        <strain evidence="7">ChiGjej1B1-24693</strain>
    </source>
</reference>
<organism evidence="7 8">
    <name type="scientific">Candidatus Avipropionibacterium avicola</name>
    <dbReference type="NCBI Taxonomy" id="2840701"/>
    <lineage>
        <taxon>Bacteria</taxon>
        <taxon>Bacillati</taxon>
        <taxon>Actinomycetota</taxon>
        <taxon>Actinomycetes</taxon>
        <taxon>Propionibacteriales</taxon>
        <taxon>Propionibacteriaceae</taxon>
        <taxon>Propionibacteriaceae incertae sedis</taxon>
        <taxon>Candidatus Avipropionibacterium</taxon>
    </lineage>
</organism>
<dbReference type="PIRSF" id="PIRSF000343">
    <property type="entry name" value="Haem_Oase"/>
    <property type="match status" value="1"/>
</dbReference>
<dbReference type="SUPFAM" id="SSF48613">
    <property type="entry name" value="Heme oxygenase-like"/>
    <property type="match status" value="1"/>
</dbReference>
<dbReference type="GO" id="GO:0006979">
    <property type="term" value="P:response to oxidative stress"/>
    <property type="evidence" value="ECO:0007669"/>
    <property type="project" value="TreeGrafter"/>
</dbReference>
<dbReference type="InterPro" id="IPR016084">
    <property type="entry name" value="Haem_Oase-like_multi-hlx"/>
</dbReference>
<dbReference type="GO" id="GO:0020037">
    <property type="term" value="F:heme binding"/>
    <property type="evidence" value="ECO:0007669"/>
    <property type="project" value="TreeGrafter"/>
</dbReference>
<evidence type="ECO:0000256" key="3">
    <source>
        <dbReference type="ARBA" id="ARBA00023004"/>
    </source>
</evidence>
<name>A0A9D1GUM9_9ACTN</name>
<accession>A0A9D1GUM9</accession>
<dbReference type="PRINTS" id="PR00088">
    <property type="entry name" value="HAEMOXYGNASE"/>
</dbReference>
<keyword evidence="2 5" id="KW-0479">Metal-binding</keyword>
<dbReference type="GO" id="GO:0006788">
    <property type="term" value="P:heme oxidation"/>
    <property type="evidence" value="ECO:0007669"/>
    <property type="project" value="InterPro"/>
</dbReference>
<evidence type="ECO:0000256" key="4">
    <source>
        <dbReference type="PIRSR" id="PIRSR000343-1"/>
    </source>
</evidence>
<dbReference type="InterPro" id="IPR002051">
    <property type="entry name" value="Haem_Oase"/>
</dbReference>
<evidence type="ECO:0000256" key="6">
    <source>
        <dbReference type="SAM" id="MobiDB-lite"/>
    </source>
</evidence>
<dbReference type="Proteomes" id="UP000886842">
    <property type="component" value="Unassembled WGS sequence"/>
</dbReference>
<dbReference type="InterPro" id="IPR016053">
    <property type="entry name" value="Haem_Oase-like"/>
</dbReference>